<reference evidence="1" key="1">
    <citation type="submission" date="2014-09" db="EMBL/GenBank/DDBJ databases">
        <authorList>
            <person name="Magalhaes I.L.F."/>
            <person name="Oliveira U."/>
            <person name="Santos F.R."/>
            <person name="Vidigal T.H.D.A."/>
            <person name="Brescovit A.D."/>
            <person name="Santos A.J."/>
        </authorList>
    </citation>
    <scope>NUCLEOTIDE SEQUENCE</scope>
    <source>
        <tissue evidence="1">Shoot tissue taken approximately 20 cm above the soil surface</tissue>
    </source>
</reference>
<reference evidence="1" key="2">
    <citation type="journal article" date="2015" name="Data Brief">
        <title>Shoot transcriptome of the giant reed, Arundo donax.</title>
        <authorList>
            <person name="Barrero R.A."/>
            <person name="Guerrero F.D."/>
            <person name="Moolhuijzen P."/>
            <person name="Goolsby J.A."/>
            <person name="Tidwell J."/>
            <person name="Bellgard S.E."/>
            <person name="Bellgard M.I."/>
        </authorList>
    </citation>
    <scope>NUCLEOTIDE SEQUENCE</scope>
    <source>
        <tissue evidence="1">Shoot tissue taken approximately 20 cm above the soil surface</tissue>
    </source>
</reference>
<organism evidence="1">
    <name type="scientific">Arundo donax</name>
    <name type="common">Giant reed</name>
    <name type="synonym">Donax arundinaceus</name>
    <dbReference type="NCBI Taxonomy" id="35708"/>
    <lineage>
        <taxon>Eukaryota</taxon>
        <taxon>Viridiplantae</taxon>
        <taxon>Streptophyta</taxon>
        <taxon>Embryophyta</taxon>
        <taxon>Tracheophyta</taxon>
        <taxon>Spermatophyta</taxon>
        <taxon>Magnoliopsida</taxon>
        <taxon>Liliopsida</taxon>
        <taxon>Poales</taxon>
        <taxon>Poaceae</taxon>
        <taxon>PACMAD clade</taxon>
        <taxon>Arundinoideae</taxon>
        <taxon>Arundineae</taxon>
        <taxon>Arundo</taxon>
    </lineage>
</organism>
<sequence>MRAFSRPVDRPIK</sequence>
<name>A0A0A8Y9P6_ARUDO</name>
<dbReference type="EMBL" id="GBRH01275855">
    <property type="protein sequence ID" value="JAD22040.1"/>
    <property type="molecule type" value="Transcribed_RNA"/>
</dbReference>
<proteinExistence type="predicted"/>
<evidence type="ECO:0000313" key="1">
    <source>
        <dbReference type="EMBL" id="JAD22040.1"/>
    </source>
</evidence>
<protein>
    <submittedName>
        <fullName evidence="1">Uncharacterized protein</fullName>
    </submittedName>
</protein>
<accession>A0A0A8Y9P6</accession>